<dbReference type="KEGG" id="vg:80518263"/>
<organism evidence="2">
    <name type="scientific">Tupanvirus soda lake</name>
    <dbReference type="NCBI Taxonomy" id="2126985"/>
    <lineage>
        <taxon>Viruses</taxon>
        <taxon>Varidnaviria</taxon>
        <taxon>Bamfordvirae</taxon>
        <taxon>Nucleocytoviricota</taxon>
        <taxon>Megaviricetes</taxon>
        <taxon>Imitervirales</taxon>
        <taxon>Mimiviridae</taxon>
        <taxon>Megamimivirinae</taxon>
        <taxon>Tupanvirus</taxon>
        <taxon>Tupanvirus salinum</taxon>
    </lineage>
</organism>
<keyword evidence="1" id="KW-0812">Transmembrane</keyword>
<proteinExistence type="predicted"/>
<keyword evidence="1" id="KW-1133">Transmembrane helix</keyword>
<feature type="transmembrane region" description="Helical" evidence="1">
    <location>
        <begin position="109"/>
        <end position="128"/>
    </location>
</feature>
<sequence>MLLYGPQNERTILFDPVMNVFTNGVFIVISLVLVNLGHWYSMYPLLMFMLSLMMCHLSDTLVKVLIVAPSSQNTVVNITYSLGITTFLLWFIGSFVVVMNIVIEYARPVFIFGCITTFVYGSVVVLYFSALASLSNYHFIPPPPQTYNGGYYR</sequence>
<reference evidence="2" key="2">
    <citation type="journal article" date="2018" name="Nat. Commun.">
        <title>Tailed giant Tupanvirus possesses the most complete translational apparatus of the known virosphere.</title>
        <authorList>
            <person name="Abrahao J."/>
            <person name="Silva L."/>
            <person name="Silva L.S."/>
            <person name="Khalil J.Y.B."/>
            <person name="Rodrigues R."/>
            <person name="Arantes T."/>
            <person name="Assis F."/>
            <person name="Boratto P."/>
            <person name="Andrade M."/>
            <person name="Kroon E.G."/>
            <person name="Ribeiro B."/>
            <person name="Bergier I."/>
            <person name="Seligmann H."/>
            <person name="Ghigo E."/>
            <person name="Colson P."/>
            <person name="Levasseur A."/>
            <person name="Kroemer G."/>
            <person name="Raoult D."/>
            <person name="La Scola B."/>
        </authorList>
    </citation>
    <scope>NUCLEOTIDE SEQUENCE [LARGE SCALE GENOMIC DNA]</scope>
    <source>
        <strain evidence="2">Soda lake</strain>
    </source>
</reference>
<dbReference type="GeneID" id="80518263"/>
<keyword evidence="1" id="KW-0472">Membrane</keyword>
<evidence type="ECO:0000256" key="1">
    <source>
        <dbReference type="SAM" id="Phobius"/>
    </source>
</evidence>
<dbReference type="RefSeq" id="YP_010781499.1">
    <property type="nucleotide sequence ID" value="NC_075039.1"/>
</dbReference>
<accession>A0A6N1NQ21</accession>
<dbReference type="EMBL" id="KY523104">
    <property type="protein sequence ID" value="QKU34847.1"/>
    <property type="molecule type" value="Genomic_DNA"/>
</dbReference>
<reference evidence="2" key="1">
    <citation type="submission" date="2017-01" db="EMBL/GenBank/DDBJ databases">
        <authorList>
            <person name="Assis F.L."/>
            <person name="Abrahao J.S."/>
            <person name="Silva L."/>
            <person name="Khalil J.B."/>
            <person name="Rodrigues R."/>
            <person name="Silva L.S."/>
            <person name="Arantes T."/>
            <person name="Boratto P."/>
            <person name="Andrade M."/>
            <person name="Kroon E.G."/>
            <person name="Ribeiro B."/>
            <person name="Bergier I."/>
            <person name="Seligmann H."/>
            <person name="Ghigo E."/>
            <person name="Colson P."/>
            <person name="Levasseur A."/>
            <person name="Raoult D."/>
            <person name="Scola B.L."/>
        </authorList>
    </citation>
    <scope>NUCLEOTIDE SEQUENCE</scope>
    <source>
        <strain evidence="2">Soda lake</strain>
    </source>
</reference>
<protein>
    <submittedName>
        <fullName evidence="2">Putative orfan</fullName>
    </submittedName>
</protein>
<name>A0A6N1NQ21_9VIRU</name>
<feature type="transmembrane region" description="Helical" evidence="1">
    <location>
        <begin position="80"/>
        <end position="103"/>
    </location>
</feature>
<evidence type="ECO:0000313" key="2">
    <source>
        <dbReference type="EMBL" id="QKU34847.1"/>
    </source>
</evidence>
<feature type="transmembrane region" description="Helical" evidence="1">
    <location>
        <begin position="20"/>
        <end position="40"/>
    </location>
</feature>